<evidence type="ECO:0000313" key="3">
    <source>
        <dbReference type="Proteomes" id="UP000766246"/>
    </source>
</evidence>
<organism evidence="2 3">
    <name type="scientific">Pseudobutyrivibrio ruminis</name>
    <dbReference type="NCBI Taxonomy" id="46206"/>
    <lineage>
        <taxon>Bacteria</taxon>
        <taxon>Bacillati</taxon>
        <taxon>Bacillota</taxon>
        <taxon>Clostridia</taxon>
        <taxon>Lachnospirales</taxon>
        <taxon>Lachnospiraceae</taxon>
        <taxon>Pseudobutyrivibrio</taxon>
    </lineage>
</organism>
<dbReference type="EMBL" id="SVER01000020">
    <property type="protein sequence ID" value="MBE5919866.1"/>
    <property type="molecule type" value="Genomic_DNA"/>
</dbReference>
<sequence>MESFLYTVLDFINYVHSYILTWNDAYETNFTDKDLHFLVIGCLGMILIFIVQPIFTLLAKTNHVLVISWIYVFTLILLLTFAIEIEQKITKSGVMDFDDIVFGIFGFMLMFFIFAVIRAVILAIIHLITKKRKKRNRHGYN</sequence>
<dbReference type="AlphaFoldDB" id="A0A927UA18"/>
<feature type="transmembrane region" description="Helical" evidence="1">
    <location>
        <begin position="103"/>
        <end position="128"/>
    </location>
</feature>
<keyword evidence="1" id="KW-1133">Transmembrane helix</keyword>
<comment type="caution">
    <text evidence="2">The sequence shown here is derived from an EMBL/GenBank/DDBJ whole genome shotgun (WGS) entry which is preliminary data.</text>
</comment>
<keyword evidence="1" id="KW-0812">Transmembrane</keyword>
<keyword evidence="1" id="KW-0472">Membrane</keyword>
<proteinExistence type="predicted"/>
<protein>
    <submittedName>
        <fullName evidence="2">Uncharacterized protein</fullName>
    </submittedName>
</protein>
<dbReference type="Proteomes" id="UP000766246">
    <property type="component" value="Unassembled WGS sequence"/>
</dbReference>
<name>A0A927UA18_9FIRM</name>
<gene>
    <name evidence="2" type="ORF">E7272_08475</name>
</gene>
<evidence type="ECO:0000313" key="2">
    <source>
        <dbReference type="EMBL" id="MBE5919866.1"/>
    </source>
</evidence>
<reference evidence="2" key="1">
    <citation type="submission" date="2019-04" db="EMBL/GenBank/DDBJ databases">
        <title>Evolution of Biomass-Degrading Anaerobic Consortia Revealed by Metagenomics.</title>
        <authorList>
            <person name="Peng X."/>
        </authorList>
    </citation>
    <scope>NUCLEOTIDE SEQUENCE</scope>
    <source>
        <strain evidence="2">SIG311</strain>
    </source>
</reference>
<evidence type="ECO:0000256" key="1">
    <source>
        <dbReference type="SAM" id="Phobius"/>
    </source>
</evidence>
<feature type="transmembrane region" description="Helical" evidence="1">
    <location>
        <begin position="64"/>
        <end position="83"/>
    </location>
</feature>
<accession>A0A927UA18</accession>
<feature type="transmembrane region" description="Helical" evidence="1">
    <location>
        <begin position="35"/>
        <end position="57"/>
    </location>
</feature>